<name>A0A9X4KPQ4_9BACL</name>
<dbReference type="GO" id="GO:0051301">
    <property type="term" value="P:cell division"/>
    <property type="evidence" value="ECO:0007669"/>
    <property type="project" value="InterPro"/>
</dbReference>
<dbReference type="Proteomes" id="UP001153387">
    <property type="component" value="Unassembled WGS sequence"/>
</dbReference>
<keyword evidence="2" id="KW-0472">Membrane</keyword>
<proteinExistence type="predicted"/>
<keyword evidence="1" id="KW-0175">Coiled coil</keyword>
<organism evidence="3 4">
    <name type="scientific">Cohnella ginsengisoli</name>
    <dbReference type="NCBI Taxonomy" id="425004"/>
    <lineage>
        <taxon>Bacteria</taxon>
        <taxon>Bacillati</taxon>
        <taxon>Bacillota</taxon>
        <taxon>Bacilli</taxon>
        <taxon>Bacillales</taxon>
        <taxon>Paenibacillaceae</taxon>
        <taxon>Cohnella</taxon>
    </lineage>
</organism>
<accession>A0A9X4KPQ4</accession>
<dbReference type="RefSeq" id="WP_277568978.1">
    <property type="nucleotide sequence ID" value="NZ_JAPDHZ010000008.1"/>
</dbReference>
<sequence length="105" mass="12026">MPTRTTTNTPASVGLKRRLKLLLLFVILFMSWAVYTLVVQQQHTSERSSQLHAVKTKLSEVQLKNETLKKEIVRLHDDEYIGQIARQQGMTRPGEQSILVEPKTP</sequence>
<dbReference type="InterPro" id="IPR007060">
    <property type="entry name" value="FtsL/DivIC"/>
</dbReference>
<feature type="transmembrane region" description="Helical" evidence="2">
    <location>
        <begin position="21"/>
        <end position="39"/>
    </location>
</feature>
<dbReference type="Pfam" id="PF04977">
    <property type="entry name" value="DivIC"/>
    <property type="match status" value="1"/>
</dbReference>
<evidence type="ECO:0000313" key="4">
    <source>
        <dbReference type="Proteomes" id="UP001153387"/>
    </source>
</evidence>
<protein>
    <submittedName>
        <fullName evidence="3">Septum formation initiator family protein</fullName>
    </submittedName>
</protein>
<keyword evidence="2" id="KW-1133">Transmembrane helix</keyword>
<dbReference type="EMBL" id="JAPDHZ010000008">
    <property type="protein sequence ID" value="MDG0795309.1"/>
    <property type="molecule type" value="Genomic_DNA"/>
</dbReference>
<keyword evidence="2" id="KW-0812">Transmembrane</keyword>
<evidence type="ECO:0000256" key="1">
    <source>
        <dbReference type="SAM" id="Coils"/>
    </source>
</evidence>
<reference evidence="3 4" key="1">
    <citation type="submission" date="2022-10" db="EMBL/GenBank/DDBJ databases">
        <title>Comparative genomic analysis of Cohnella hashimotonis sp. nov., isolated from the International Space Station.</title>
        <authorList>
            <person name="Simpson A."/>
            <person name="Venkateswaran K."/>
        </authorList>
    </citation>
    <scope>NUCLEOTIDE SEQUENCE [LARGE SCALE GENOMIC DNA]</scope>
    <source>
        <strain evidence="3 4">DSM 18997</strain>
    </source>
</reference>
<dbReference type="PANTHER" id="PTHR40027">
    <property type="entry name" value="CELL DIVISION PROTEIN DIVIC"/>
    <property type="match status" value="1"/>
</dbReference>
<comment type="caution">
    <text evidence="3">The sequence shown here is derived from an EMBL/GenBank/DDBJ whole genome shotgun (WGS) entry which is preliminary data.</text>
</comment>
<dbReference type="InterPro" id="IPR039076">
    <property type="entry name" value="DivIC"/>
</dbReference>
<dbReference type="AlphaFoldDB" id="A0A9X4KPQ4"/>
<dbReference type="PANTHER" id="PTHR40027:SF1">
    <property type="entry name" value="CELL DIVISION PROTEIN DIVIC"/>
    <property type="match status" value="1"/>
</dbReference>
<keyword evidence="4" id="KW-1185">Reference proteome</keyword>
<gene>
    <name evidence="3" type="ORF">OMP38_34150</name>
</gene>
<feature type="coiled-coil region" evidence="1">
    <location>
        <begin position="51"/>
        <end position="78"/>
    </location>
</feature>
<evidence type="ECO:0000313" key="3">
    <source>
        <dbReference type="EMBL" id="MDG0795309.1"/>
    </source>
</evidence>
<evidence type="ECO:0000256" key="2">
    <source>
        <dbReference type="SAM" id="Phobius"/>
    </source>
</evidence>